<sequence length="483" mass="55132">MMKKFEIIPIILLCFILSSCREGYLSEKEFYWASKTLKRIEETSLPALGPQSLNIPIAAFEKIAEKYPGTPKAVESLFVVANLRLRQKDSESARAALAKVIQNYSGKGNWAADARMQTAKLYEVENNWDKAEETYWDLAEYEGLRQNALYAPIMILSHYKKVGNDPKKLRDAYLKAIGHYVSLRKDLGPINQSTAVTNYLALTYYTQDEFQPAREEWLSIVKDFPGSGYAPLALLAAAEAAWKQGSYDQALSEYEKFFESYPKSEIAGKIAVRLGLLYQERKNYEKARFWFSKVPSYLNKGESLQTAIPDSELLIAKAYQDEGNWADAEKKYDELVSKYPLSAAALQVPLIKNAYYQSATQVEKAQLILKDAVQYYEELQKKHPNTKVAAYAKRFMYAAFSQQGDWTAMLKNIEDEINLEKNADRRGRWMFLKAMVTQNRLKDKEQATALFNDFLTDYPEHSLSDLAKVFQEHAPQNNPPAGS</sequence>
<feature type="domain" description="Ancillary SecYEG translocon subunit/Cell division coordinator CpoB TPR" evidence="1">
    <location>
        <begin position="192"/>
        <end position="287"/>
    </location>
</feature>
<dbReference type="Gene3D" id="1.25.40.10">
    <property type="entry name" value="Tetratricopeptide repeat domain"/>
    <property type="match status" value="3"/>
</dbReference>
<gene>
    <name evidence="2" type="ORF">A3G33_05865</name>
</gene>
<dbReference type="Proteomes" id="UP000178187">
    <property type="component" value="Unassembled WGS sequence"/>
</dbReference>
<evidence type="ECO:0000259" key="1">
    <source>
        <dbReference type="Pfam" id="PF09976"/>
    </source>
</evidence>
<accession>A0A1G1KS53</accession>
<comment type="caution">
    <text evidence="2">The sequence shown here is derived from an EMBL/GenBank/DDBJ whole genome shotgun (WGS) entry which is preliminary data.</text>
</comment>
<evidence type="ECO:0000313" key="3">
    <source>
        <dbReference type="Proteomes" id="UP000178187"/>
    </source>
</evidence>
<dbReference type="InterPro" id="IPR018704">
    <property type="entry name" value="SecYEG/CpoB_TPR"/>
</dbReference>
<dbReference type="SUPFAM" id="SSF48452">
    <property type="entry name" value="TPR-like"/>
    <property type="match status" value="2"/>
</dbReference>
<dbReference type="EMBL" id="MHFR01000058">
    <property type="protein sequence ID" value="OGW95770.1"/>
    <property type="molecule type" value="Genomic_DNA"/>
</dbReference>
<dbReference type="InterPro" id="IPR011990">
    <property type="entry name" value="TPR-like_helical_dom_sf"/>
</dbReference>
<dbReference type="Pfam" id="PF09976">
    <property type="entry name" value="TPR_21"/>
    <property type="match status" value="1"/>
</dbReference>
<protein>
    <recommendedName>
        <fullName evidence="1">Ancillary SecYEG translocon subunit/Cell division coordinator CpoB TPR domain-containing protein</fullName>
    </recommendedName>
</protein>
<proteinExistence type="predicted"/>
<dbReference type="AlphaFoldDB" id="A0A1G1KS53"/>
<evidence type="ECO:0000313" key="2">
    <source>
        <dbReference type="EMBL" id="OGW95770.1"/>
    </source>
</evidence>
<reference evidence="2 3" key="1">
    <citation type="journal article" date="2016" name="Nat. Commun.">
        <title>Thousands of microbial genomes shed light on interconnected biogeochemical processes in an aquifer system.</title>
        <authorList>
            <person name="Anantharaman K."/>
            <person name="Brown C.T."/>
            <person name="Hug L.A."/>
            <person name="Sharon I."/>
            <person name="Castelle C.J."/>
            <person name="Probst A.J."/>
            <person name="Thomas B.C."/>
            <person name="Singh A."/>
            <person name="Wilkins M.J."/>
            <person name="Karaoz U."/>
            <person name="Brodie E.L."/>
            <person name="Williams K.H."/>
            <person name="Hubbard S.S."/>
            <person name="Banfield J.F."/>
        </authorList>
    </citation>
    <scope>NUCLEOTIDE SEQUENCE [LARGE SCALE GENOMIC DNA]</scope>
</reference>
<organism evidence="2 3">
    <name type="scientific">Candidatus Danuiimicrobium aquiferis</name>
    <dbReference type="NCBI Taxonomy" id="1801832"/>
    <lineage>
        <taxon>Bacteria</taxon>
        <taxon>Pseudomonadati</taxon>
        <taxon>Candidatus Omnitrophota</taxon>
        <taxon>Candidatus Danuiimicrobium</taxon>
    </lineage>
</organism>
<dbReference type="InterPro" id="IPR019734">
    <property type="entry name" value="TPR_rpt"/>
</dbReference>
<name>A0A1G1KS53_9BACT</name>
<dbReference type="PROSITE" id="PS51257">
    <property type="entry name" value="PROKAR_LIPOPROTEIN"/>
    <property type="match status" value="1"/>
</dbReference>
<dbReference type="Pfam" id="PF13174">
    <property type="entry name" value="TPR_6"/>
    <property type="match status" value="3"/>
</dbReference>